<dbReference type="EMBL" id="FMWO01000051">
    <property type="protein sequence ID" value="SCZ85902.1"/>
    <property type="molecule type" value="Genomic_DNA"/>
</dbReference>
<gene>
    <name evidence="1" type="ORF">NSMM_430001</name>
    <name evidence="2" type="ORF">NSMM_520001</name>
    <name evidence="3" type="ORF">NSMM_660001</name>
    <name evidence="4" type="ORF">NSMM_870001</name>
    <name evidence="5" type="ORF">NSMM_900021</name>
</gene>
<name>A0A1G5SIF5_9PROT</name>
<accession>A0A1G5SIF5</accession>
<evidence type="ECO:0000313" key="1">
    <source>
        <dbReference type="EMBL" id="SCZ85902.1"/>
    </source>
</evidence>
<organism evidence="2 6">
    <name type="scientific">Nitrosomonas mobilis</name>
    <dbReference type="NCBI Taxonomy" id="51642"/>
    <lineage>
        <taxon>Bacteria</taxon>
        <taxon>Pseudomonadati</taxon>
        <taxon>Pseudomonadota</taxon>
        <taxon>Betaproteobacteria</taxon>
        <taxon>Nitrosomonadales</taxon>
        <taxon>Nitrosomonadaceae</taxon>
        <taxon>Nitrosomonas</taxon>
    </lineage>
</organism>
<evidence type="ECO:0000313" key="5">
    <source>
        <dbReference type="EMBL" id="SCZ87162.1"/>
    </source>
</evidence>
<dbReference type="EMBL" id="FMWO01000103">
    <property type="protein sequence ID" value="SCZ87162.1"/>
    <property type="molecule type" value="Genomic_DNA"/>
</dbReference>
<dbReference type="EMBL" id="FMWO01000076">
    <property type="protein sequence ID" value="SCZ86690.1"/>
    <property type="molecule type" value="Genomic_DNA"/>
</dbReference>
<evidence type="ECO:0000313" key="2">
    <source>
        <dbReference type="EMBL" id="SCZ86331.1"/>
    </source>
</evidence>
<reference evidence="2 6" key="1">
    <citation type="submission" date="2016-10" db="EMBL/GenBank/DDBJ databases">
        <authorList>
            <person name="de Groot N.N."/>
        </authorList>
    </citation>
    <scope>NUCLEOTIDE SEQUENCE [LARGE SCALE GENOMIC DNA]</scope>
    <source>
        <strain evidence="2">1</strain>
    </source>
</reference>
<sequence length="26" mass="2781">MANKGYNPLVAIQIALAGEAHKVWGE</sequence>
<proteinExistence type="predicted"/>
<keyword evidence="6" id="KW-1185">Reference proteome</keyword>
<dbReference type="AlphaFoldDB" id="A0A1G5SIF5"/>
<evidence type="ECO:0000313" key="4">
    <source>
        <dbReference type="EMBL" id="SCZ86994.1"/>
    </source>
</evidence>
<evidence type="ECO:0000313" key="3">
    <source>
        <dbReference type="EMBL" id="SCZ86690.1"/>
    </source>
</evidence>
<protein>
    <submittedName>
        <fullName evidence="2">Uncharacterized protein</fullName>
    </submittedName>
</protein>
<dbReference type="EMBL" id="FMWO01000099">
    <property type="protein sequence ID" value="SCZ86994.1"/>
    <property type="molecule type" value="Genomic_DNA"/>
</dbReference>
<dbReference type="Proteomes" id="UP000198729">
    <property type="component" value="Unassembled WGS sequence"/>
</dbReference>
<evidence type="ECO:0000313" key="6">
    <source>
        <dbReference type="Proteomes" id="UP000198729"/>
    </source>
</evidence>
<dbReference type="EMBL" id="FMWO01000061">
    <property type="protein sequence ID" value="SCZ86331.1"/>
    <property type="molecule type" value="Genomic_DNA"/>
</dbReference>